<evidence type="ECO:0000256" key="2">
    <source>
        <dbReference type="ARBA" id="ARBA00022679"/>
    </source>
</evidence>
<dbReference type="InterPro" id="IPR029063">
    <property type="entry name" value="SAM-dependent_MTases_sf"/>
</dbReference>
<comment type="caution">
    <text evidence="4">The sequence shown here is derived from an EMBL/GenBank/DDBJ whole genome shotgun (WGS) entry which is preliminary data.</text>
</comment>
<dbReference type="PANTHER" id="PTHR13090:SF1">
    <property type="entry name" value="ARGININE-HYDROXYLASE NDUFAF5, MITOCHONDRIAL"/>
    <property type="match status" value="1"/>
</dbReference>
<reference evidence="4 5" key="1">
    <citation type="journal article" date="2020" name="Int. J. Syst. Evol. Microbiol.">
        <title>Novel acetic acid bacteria from cider fermentations: Acetobacter conturbans sp. nov. and Acetobacter fallax sp. nov.</title>
        <authorList>
            <person name="Sombolestani A.S."/>
            <person name="Cleenwerck I."/>
            <person name="Cnockaert M."/>
            <person name="Borremans W."/>
            <person name="Wieme A.D."/>
            <person name="De Vuyst L."/>
            <person name="Vandamme P."/>
        </authorList>
    </citation>
    <scope>NUCLEOTIDE SEQUENCE [LARGE SCALE GENOMIC DNA]</scope>
    <source>
        <strain evidence="4 5">LMG 30640</strain>
    </source>
</reference>
<evidence type="ECO:0000259" key="3">
    <source>
        <dbReference type="Pfam" id="PF08241"/>
    </source>
</evidence>
<dbReference type="GO" id="GO:0008168">
    <property type="term" value="F:methyltransferase activity"/>
    <property type="evidence" value="ECO:0007669"/>
    <property type="project" value="UniProtKB-KW"/>
</dbReference>
<keyword evidence="5" id="KW-1185">Reference proteome</keyword>
<dbReference type="PANTHER" id="PTHR13090">
    <property type="entry name" value="ARGININE-HYDROXYLASE NDUFAF5, MITOCHONDRIAL"/>
    <property type="match status" value="1"/>
</dbReference>
<evidence type="ECO:0000256" key="1">
    <source>
        <dbReference type="ARBA" id="ARBA00022603"/>
    </source>
</evidence>
<organism evidence="4 5">
    <name type="scientific">Acetobacter musti</name>
    <dbReference type="NCBI Taxonomy" id="864732"/>
    <lineage>
        <taxon>Bacteria</taxon>
        <taxon>Pseudomonadati</taxon>
        <taxon>Pseudomonadota</taxon>
        <taxon>Alphaproteobacteria</taxon>
        <taxon>Acetobacterales</taxon>
        <taxon>Acetobacteraceae</taxon>
        <taxon>Acetobacter</taxon>
    </lineage>
</organism>
<dbReference type="InterPro" id="IPR050602">
    <property type="entry name" value="Malonyl-ACP_OMT"/>
</dbReference>
<dbReference type="GO" id="GO:0032259">
    <property type="term" value="P:methylation"/>
    <property type="evidence" value="ECO:0007669"/>
    <property type="project" value="UniProtKB-KW"/>
</dbReference>
<keyword evidence="2" id="KW-0808">Transferase</keyword>
<proteinExistence type="predicted"/>
<dbReference type="InterPro" id="IPR013216">
    <property type="entry name" value="Methyltransf_11"/>
</dbReference>
<evidence type="ECO:0000313" key="5">
    <source>
        <dbReference type="Proteomes" id="UP000635278"/>
    </source>
</evidence>
<gene>
    <name evidence="4" type="ORF">GOB93_16435</name>
</gene>
<sequence>MQNEHLTFDRKAVRLHRDRAASTLGSVADLLGEAADRLLERLDDLTRTFPLALDIGGRGATYPGLRARGIDIISCDFSPKLARQAPPPSVCVDEEFLPFGEHRFDLVVANLSLHWVNDLPGTFAQIRHILKPDGLFLASIPVLPTLSGLRECLSEAELAISGGVSPRISPFPALRDCASLLQRAGFALPVVDAETMDIRYRSGLALLRDLRAAGEGNAVALRDRRTPPASLFPAALSLFEDRHAGPDGTIATPLHMAILSAWAPAPSQPQPLAPGQFTTSLKDALEDNNTPT</sequence>
<dbReference type="CDD" id="cd02440">
    <property type="entry name" value="AdoMet_MTases"/>
    <property type="match status" value="1"/>
</dbReference>
<dbReference type="Gene3D" id="3.40.50.150">
    <property type="entry name" value="Vaccinia Virus protein VP39"/>
    <property type="match status" value="1"/>
</dbReference>
<protein>
    <submittedName>
        <fullName evidence="4">Methyltransferase domain-containing protein</fullName>
    </submittedName>
</protein>
<name>A0ABX0JSR5_9PROT</name>
<dbReference type="Proteomes" id="UP000635278">
    <property type="component" value="Unassembled WGS sequence"/>
</dbReference>
<dbReference type="Pfam" id="PF08241">
    <property type="entry name" value="Methyltransf_11"/>
    <property type="match status" value="1"/>
</dbReference>
<accession>A0ABX0JSR5</accession>
<evidence type="ECO:0000313" key="4">
    <source>
        <dbReference type="EMBL" id="NHN86216.1"/>
    </source>
</evidence>
<dbReference type="RefSeq" id="WP_173584592.1">
    <property type="nucleotide sequence ID" value="NZ_WOTB01000028.1"/>
</dbReference>
<feature type="domain" description="Methyltransferase type 11" evidence="3">
    <location>
        <begin position="53"/>
        <end position="137"/>
    </location>
</feature>
<dbReference type="SUPFAM" id="SSF53335">
    <property type="entry name" value="S-adenosyl-L-methionine-dependent methyltransferases"/>
    <property type="match status" value="1"/>
</dbReference>
<dbReference type="EMBL" id="WOTB01000028">
    <property type="protein sequence ID" value="NHN86216.1"/>
    <property type="molecule type" value="Genomic_DNA"/>
</dbReference>
<keyword evidence="1 4" id="KW-0489">Methyltransferase</keyword>